<gene>
    <name evidence="1" type="ORF">DOFOFD_07270</name>
</gene>
<keyword evidence="2" id="KW-1185">Reference proteome</keyword>
<dbReference type="Proteomes" id="UP001312908">
    <property type="component" value="Unassembled WGS sequence"/>
</dbReference>
<dbReference type="RefSeq" id="WP_394819679.1">
    <property type="nucleotide sequence ID" value="NZ_JAWJZY010000002.1"/>
</dbReference>
<name>A0ABU7U2S1_9PROT</name>
<reference evidence="1 2" key="1">
    <citation type="submission" date="2023-10" db="EMBL/GenBank/DDBJ databases">
        <title>Sorlinia euscelidii gen. nov., sp. nov., an acetic acid bacteria isolated from the gut of Euscelidius variegatus emitter.</title>
        <authorList>
            <person name="Michoud G."/>
            <person name="Marasco R."/>
            <person name="Seferji K."/>
            <person name="Gonella E."/>
            <person name="Garuglieri E."/>
            <person name="Alma A."/>
            <person name="Mapelli F."/>
            <person name="Borin S."/>
            <person name="Daffonchio D."/>
            <person name="Crotti E."/>
        </authorList>
    </citation>
    <scope>NUCLEOTIDE SEQUENCE [LARGE SCALE GENOMIC DNA]</scope>
    <source>
        <strain evidence="1 2">EV16P</strain>
    </source>
</reference>
<organism evidence="1 2">
    <name type="scientific">Sorlinia euscelidii</name>
    <dbReference type="NCBI Taxonomy" id="3081148"/>
    <lineage>
        <taxon>Bacteria</taxon>
        <taxon>Pseudomonadati</taxon>
        <taxon>Pseudomonadota</taxon>
        <taxon>Alphaproteobacteria</taxon>
        <taxon>Acetobacterales</taxon>
        <taxon>Acetobacteraceae</taxon>
        <taxon>Sorlinia</taxon>
    </lineage>
</organism>
<comment type="caution">
    <text evidence="1">The sequence shown here is derived from an EMBL/GenBank/DDBJ whole genome shotgun (WGS) entry which is preliminary data.</text>
</comment>
<evidence type="ECO:0000313" key="2">
    <source>
        <dbReference type="Proteomes" id="UP001312908"/>
    </source>
</evidence>
<accession>A0ABU7U2S1</accession>
<dbReference type="EMBL" id="JAWJZY010000002">
    <property type="protein sequence ID" value="MEE8658808.1"/>
    <property type="molecule type" value="Genomic_DNA"/>
</dbReference>
<sequence length="151" mass="17365">MTRIIYAKSQMSLFAWQPPETVVAFDPQLIRANSFSGRISRAISISLDECGRPREDVARLMSRHLGRDVSLNMLNAYASVARDNHQISVSRFEALLAATKDRRLLEFFAADRGWAVIDRRHLPHIELAALNEHKREVARQERAVRARTWRA</sequence>
<evidence type="ECO:0000313" key="1">
    <source>
        <dbReference type="EMBL" id="MEE8658808.1"/>
    </source>
</evidence>
<proteinExistence type="predicted"/>
<protein>
    <submittedName>
        <fullName evidence="1">Uncharacterized protein</fullName>
    </submittedName>
</protein>